<evidence type="ECO:0000313" key="5">
    <source>
        <dbReference type="Proteomes" id="UP000000267"/>
    </source>
</evidence>
<dbReference type="EMBL" id="DS480397">
    <property type="protein sequence ID" value="EDO17833.1"/>
    <property type="molecule type" value="Genomic_DNA"/>
</dbReference>
<dbReference type="AlphaFoldDB" id="A7TIP1"/>
<keyword evidence="2" id="KW-0539">Nucleus</keyword>
<proteinExistence type="predicted"/>
<dbReference type="GO" id="GO:0051382">
    <property type="term" value="P:kinetochore assembly"/>
    <property type="evidence" value="ECO:0007669"/>
    <property type="project" value="EnsemblFungi"/>
</dbReference>
<evidence type="ECO:0000313" key="4">
    <source>
        <dbReference type="EMBL" id="EDO17833.1"/>
    </source>
</evidence>
<protein>
    <recommendedName>
        <fullName evidence="3">Zn(2)-C6 fungal-type domain-containing protein</fullName>
    </recommendedName>
</protein>
<dbReference type="OrthoDB" id="1747771at2759"/>
<dbReference type="GO" id="GO:0031518">
    <property type="term" value="C:CBF3 complex"/>
    <property type="evidence" value="ECO:0007669"/>
    <property type="project" value="EnsemblFungi"/>
</dbReference>
<dbReference type="GO" id="GO:0019237">
    <property type="term" value="F:centromeric DNA binding"/>
    <property type="evidence" value="ECO:0007669"/>
    <property type="project" value="EnsemblFungi"/>
</dbReference>
<dbReference type="GeneID" id="5546087"/>
<dbReference type="GO" id="GO:0008270">
    <property type="term" value="F:zinc ion binding"/>
    <property type="evidence" value="ECO:0007669"/>
    <property type="project" value="InterPro"/>
</dbReference>
<dbReference type="Gene3D" id="4.10.240.10">
    <property type="entry name" value="Zn(2)-C6 fungal-type DNA-binding domain"/>
    <property type="match status" value="1"/>
</dbReference>
<name>A7TIP1_VANPO</name>
<dbReference type="CDD" id="cd00067">
    <property type="entry name" value="GAL4"/>
    <property type="match status" value="1"/>
</dbReference>
<organism evidence="5">
    <name type="scientific">Vanderwaltozyma polyspora (strain ATCC 22028 / DSM 70294 / BCRC 21397 / CBS 2163 / NBRC 10782 / NRRL Y-8283 / UCD 57-17)</name>
    <name type="common">Kluyveromyces polysporus</name>
    <dbReference type="NCBI Taxonomy" id="436907"/>
    <lineage>
        <taxon>Eukaryota</taxon>
        <taxon>Fungi</taxon>
        <taxon>Dikarya</taxon>
        <taxon>Ascomycota</taxon>
        <taxon>Saccharomycotina</taxon>
        <taxon>Saccharomycetes</taxon>
        <taxon>Saccharomycetales</taxon>
        <taxon>Saccharomycetaceae</taxon>
        <taxon>Vanderwaltozyma</taxon>
    </lineage>
</organism>
<dbReference type="Pfam" id="PF00172">
    <property type="entry name" value="Zn_clus"/>
    <property type="match status" value="1"/>
</dbReference>
<evidence type="ECO:0000256" key="1">
    <source>
        <dbReference type="ARBA" id="ARBA00004123"/>
    </source>
</evidence>
<dbReference type="eggNOG" id="ENOG502QVHC">
    <property type="taxonomic scope" value="Eukaryota"/>
</dbReference>
<dbReference type="Proteomes" id="UP000000267">
    <property type="component" value="Unassembled WGS sequence"/>
</dbReference>
<dbReference type="PhylomeDB" id="A7TIP1"/>
<dbReference type="GO" id="GO:0007094">
    <property type="term" value="P:mitotic spindle assembly checkpoint signaling"/>
    <property type="evidence" value="ECO:0007669"/>
    <property type="project" value="EnsemblFungi"/>
</dbReference>
<gene>
    <name evidence="4" type="ORF">Kpol_1043p23</name>
</gene>
<dbReference type="GO" id="GO:0000981">
    <property type="term" value="F:DNA-binding transcription factor activity, RNA polymerase II-specific"/>
    <property type="evidence" value="ECO:0007669"/>
    <property type="project" value="InterPro"/>
</dbReference>
<dbReference type="PANTHER" id="PTHR31001:SF90">
    <property type="entry name" value="CENTROMERE DNA-BINDING PROTEIN COMPLEX CBF3 SUBUNIT B"/>
    <property type="match status" value="1"/>
</dbReference>
<dbReference type="RefSeq" id="XP_001645691.1">
    <property type="nucleotide sequence ID" value="XM_001645641.1"/>
</dbReference>
<dbReference type="FunCoup" id="A7TIP1">
    <property type="interactions" value="125"/>
</dbReference>
<dbReference type="InterPro" id="IPR036864">
    <property type="entry name" value="Zn2-C6_fun-type_DNA-bd_sf"/>
</dbReference>
<dbReference type="HOGENOM" id="CLU_457054_0_0_1"/>
<dbReference type="CDD" id="cd12147">
    <property type="entry name" value="Cep3_C"/>
    <property type="match status" value="1"/>
</dbReference>
<evidence type="ECO:0000256" key="2">
    <source>
        <dbReference type="ARBA" id="ARBA00023242"/>
    </source>
</evidence>
<dbReference type="PANTHER" id="PTHR31001">
    <property type="entry name" value="UNCHARACTERIZED TRANSCRIPTIONAL REGULATORY PROTEIN"/>
    <property type="match status" value="1"/>
</dbReference>
<dbReference type="InterPro" id="IPR001138">
    <property type="entry name" value="Zn2Cys6_DnaBD"/>
</dbReference>
<comment type="subcellular location">
    <subcellularLocation>
        <location evidence="1">Nucleus</location>
    </subcellularLocation>
</comment>
<dbReference type="InParanoid" id="A7TIP1"/>
<feature type="domain" description="Zn(2)-C6 fungal-type" evidence="3">
    <location>
        <begin position="10"/>
        <end position="39"/>
    </location>
</feature>
<dbReference type="SMART" id="SM00066">
    <property type="entry name" value="GAL4"/>
    <property type="match status" value="1"/>
</dbReference>
<accession>A7TIP1</accession>
<dbReference type="GO" id="GO:0042802">
    <property type="term" value="F:identical protein binding"/>
    <property type="evidence" value="ECO:0007669"/>
    <property type="project" value="EnsemblFungi"/>
</dbReference>
<dbReference type="KEGG" id="vpo:Kpol_1043p23"/>
<dbReference type="GO" id="GO:0000776">
    <property type="term" value="C:kinetochore"/>
    <property type="evidence" value="ECO:0007669"/>
    <property type="project" value="EnsemblFungi"/>
</dbReference>
<dbReference type="Pfam" id="PF16846">
    <property type="entry name" value="Cep3"/>
    <property type="match status" value="1"/>
</dbReference>
<evidence type="ECO:0000259" key="3">
    <source>
        <dbReference type="PROSITE" id="PS50048"/>
    </source>
</evidence>
<keyword evidence="5" id="KW-1185">Reference proteome</keyword>
<sequence>MAGPVKSREVCANCARRKVKCDRLVPCGNCVRRGLEVSCNPNGSGSGSGSGLGPGFDESVSNVSSKSSLALWQAYERYVVDIGLFKVSNQDVKDAYEDVSSDIHETEYLMACLNEEDSYSLLNYAVENLGPLFFGCLADVSELYPMLDRYWQRRNLHRQKNGSVIFSVDENYETTLLWSIFALSVYYIDCQQLDALFESDVLSRVLDISSSPSSRAKTITEQVQSQLFDFIIKLITVLLYKTNFMTYPDIRLVQIHIILSATSFLTSHRSLSDSILLQSFSVAKMYQLGNLQRSVNDSTIEQLIKITTEKMWYRLCISDYLSSGPSNRITFHHQISSLLQQQLPNEDSSNLDVCQSEDTFDSLFWKILSLDRDIDQYLIRDSKPPMKTLDAISKFEENLHERVSSIGELESKNSQFEKFILIYLLNSISWKLNKSYFIYYDTSGSLEKSMHHVKVMIELLVKNFNHSPLFNKHPIVINCFSKISLFYSFYYTFNDSTTLKDLCLDINEVIMNLSDLFKPALSKLIILITRFKKLKLIWDQVKVLDSDNALNHPVITILKDDINFIKKSINHLPPIISGTSSSMLYKRTLDDEDIDAFKGNKSEAFKLIISEFESEFNIQEIIY</sequence>
<dbReference type="InterPro" id="IPR050613">
    <property type="entry name" value="Sec_Metabolite_Reg"/>
</dbReference>
<dbReference type="InterPro" id="IPR031760">
    <property type="entry name" value="Cep3_C"/>
</dbReference>
<dbReference type="PROSITE" id="PS00463">
    <property type="entry name" value="ZN2_CY6_FUNGAL_1"/>
    <property type="match status" value="1"/>
</dbReference>
<dbReference type="PROSITE" id="PS50048">
    <property type="entry name" value="ZN2_CY6_FUNGAL_2"/>
    <property type="match status" value="1"/>
</dbReference>
<dbReference type="GO" id="GO:0000921">
    <property type="term" value="P:septin ring assembly"/>
    <property type="evidence" value="ECO:0007669"/>
    <property type="project" value="EnsemblFungi"/>
</dbReference>
<dbReference type="OMA" id="WQSYEYW"/>
<dbReference type="STRING" id="436907.A7TIP1"/>
<reference evidence="4 5" key="1">
    <citation type="journal article" date="2007" name="Proc. Natl. Acad. Sci. U.S.A.">
        <title>Independent sorting-out of thousands of duplicated gene pairs in two yeast species descended from a whole-genome duplication.</title>
        <authorList>
            <person name="Scannell D.R."/>
            <person name="Frank A.C."/>
            <person name="Conant G.C."/>
            <person name="Byrne K.P."/>
            <person name="Woolfit M."/>
            <person name="Wolfe K.H."/>
        </authorList>
    </citation>
    <scope>NUCLEOTIDE SEQUENCE [LARGE SCALE GENOMIC DNA]</scope>
    <source>
        <strain evidence="5">ATCC 22028 / DSM 70294 / BCRC 21397 / CBS 2163 / NBRC 10782 / NRRL Y-8283 / UCD 57-17</strain>
    </source>
</reference>
<dbReference type="GO" id="GO:0008301">
    <property type="term" value="F:DNA binding, bending"/>
    <property type="evidence" value="ECO:0007669"/>
    <property type="project" value="EnsemblFungi"/>
</dbReference>
<dbReference type="SUPFAM" id="SSF57701">
    <property type="entry name" value="Zn2/Cys6 DNA-binding domain"/>
    <property type="match status" value="1"/>
</dbReference>